<protein>
    <recommendedName>
        <fullName evidence="2">DUF7041 domain-containing protein</fullName>
    </recommendedName>
</protein>
<evidence type="ECO:0000313" key="4">
    <source>
        <dbReference type="Proteomes" id="UP000823941"/>
    </source>
</evidence>
<gene>
    <name evidence="3" type="ORF">JYU34_013466</name>
</gene>
<evidence type="ECO:0000256" key="1">
    <source>
        <dbReference type="SAM" id="MobiDB-lite"/>
    </source>
</evidence>
<sequence>MSNDDAESGNVREGGSKNPVSTDARHDIFRVGVKSPQFSPEKPAIWFALMEAQFNLSRITSDETKFYHILSNLEPQYADLVEELVLNPPATDKYEKLKTELIRTLSQSKAKKLQRLLDREEIGDRKPSHFLRHLRNLAGPGLPEEFLSGIWTSRLPSSIQTILASQPTASLETLADLADRIHEVVPPSPQVASTSHHTAPGSSMDQMAKQIAELTQQVRALSMQSHRSRSRSRNNHAQTRHSARSRERSQSSYRKHPLCWYHGKFGSRAKTCIRPCDYKAENSLGNQ</sequence>
<feature type="compositionally biased region" description="Polar residues" evidence="1">
    <location>
        <begin position="190"/>
        <end position="205"/>
    </location>
</feature>
<evidence type="ECO:0000313" key="3">
    <source>
        <dbReference type="EMBL" id="KAG7302016.1"/>
    </source>
</evidence>
<feature type="domain" description="DUF7041" evidence="2">
    <location>
        <begin position="36"/>
        <end position="117"/>
    </location>
</feature>
<proteinExistence type="predicted"/>
<feature type="region of interest" description="Disordered" evidence="1">
    <location>
        <begin position="219"/>
        <end position="253"/>
    </location>
</feature>
<dbReference type="EMBL" id="JAHIBW010000018">
    <property type="protein sequence ID" value="KAG7302016.1"/>
    <property type="molecule type" value="Genomic_DNA"/>
</dbReference>
<reference evidence="3 4" key="1">
    <citation type="submission" date="2021-06" db="EMBL/GenBank/DDBJ databases">
        <title>A haploid diamondback moth (Plutella xylostella L.) genome assembly resolves 31 chromosomes and identifies a diamide resistance mutation.</title>
        <authorList>
            <person name="Ward C.M."/>
            <person name="Perry K.D."/>
            <person name="Baker G."/>
            <person name="Powis K."/>
            <person name="Heckel D.G."/>
            <person name="Baxter S.W."/>
        </authorList>
    </citation>
    <scope>NUCLEOTIDE SEQUENCE [LARGE SCALE GENOMIC DNA]</scope>
    <source>
        <strain evidence="3 4">LV</strain>
        <tissue evidence="3">Single pupa</tissue>
    </source>
</reference>
<accession>A0ABQ7Q9V3</accession>
<feature type="region of interest" description="Disordered" evidence="1">
    <location>
        <begin position="1"/>
        <end position="24"/>
    </location>
</feature>
<dbReference type="Proteomes" id="UP000823941">
    <property type="component" value="Chromosome 18"/>
</dbReference>
<feature type="region of interest" description="Disordered" evidence="1">
    <location>
        <begin position="186"/>
        <end position="205"/>
    </location>
</feature>
<name>A0ABQ7Q9V3_PLUXY</name>
<dbReference type="Pfam" id="PF23055">
    <property type="entry name" value="DUF7041"/>
    <property type="match status" value="1"/>
</dbReference>
<comment type="caution">
    <text evidence="3">The sequence shown here is derived from an EMBL/GenBank/DDBJ whole genome shotgun (WGS) entry which is preliminary data.</text>
</comment>
<dbReference type="InterPro" id="IPR055469">
    <property type="entry name" value="DUF7041"/>
</dbReference>
<keyword evidence="4" id="KW-1185">Reference proteome</keyword>
<feature type="compositionally biased region" description="Basic residues" evidence="1">
    <location>
        <begin position="226"/>
        <end position="243"/>
    </location>
</feature>
<dbReference type="PANTHER" id="PTHR33327:SF3">
    <property type="entry name" value="RNA-DIRECTED DNA POLYMERASE"/>
    <property type="match status" value="1"/>
</dbReference>
<organism evidence="3 4">
    <name type="scientific">Plutella xylostella</name>
    <name type="common">Diamondback moth</name>
    <name type="synonym">Plutella maculipennis</name>
    <dbReference type="NCBI Taxonomy" id="51655"/>
    <lineage>
        <taxon>Eukaryota</taxon>
        <taxon>Metazoa</taxon>
        <taxon>Ecdysozoa</taxon>
        <taxon>Arthropoda</taxon>
        <taxon>Hexapoda</taxon>
        <taxon>Insecta</taxon>
        <taxon>Pterygota</taxon>
        <taxon>Neoptera</taxon>
        <taxon>Endopterygota</taxon>
        <taxon>Lepidoptera</taxon>
        <taxon>Glossata</taxon>
        <taxon>Ditrysia</taxon>
        <taxon>Yponomeutoidea</taxon>
        <taxon>Plutellidae</taxon>
        <taxon>Plutella</taxon>
    </lineage>
</organism>
<evidence type="ECO:0000259" key="2">
    <source>
        <dbReference type="Pfam" id="PF23055"/>
    </source>
</evidence>
<dbReference type="PANTHER" id="PTHR33327">
    <property type="entry name" value="ENDONUCLEASE"/>
    <property type="match status" value="1"/>
</dbReference>